<dbReference type="InterPro" id="IPR009686">
    <property type="entry name" value="Senescence/spartin_C"/>
</dbReference>
<gene>
    <name evidence="3" type="ORF">WJX72_007449</name>
</gene>
<dbReference type="AlphaFoldDB" id="A0AAW1Q474"/>
<accession>A0AAW1Q474</accession>
<dbReference type="EMBL" id="JALJOR010000006">
    <property type="protein sequence ID" value="KAK9815653.1"/>
    <property type="molecule type" value="Genomic_DNA"/>
</dbReference>
<keyword evidence="4" id="KW-1185">Reference proteome</keyword>
<protein>
    <recommendedName>
        <fullName evidence="2">Senescence domain-containing protein</fullName>
    </recommendedName>
</protein>
<dbReference type="GO" id="GO:0005886">
    <property type="term" value="C:plasma membrane"/>
    <property type="evidence" value="ECO:0007669"/>
    <property type="project" value="TreeGrafter"/>
</dbReference>
<feature type="domain" description="Senescence" evidence="2">
    <location>
        <begin position="191"/>
        <end position="380"/>
    </location>
</feature>
<sequence length="429" mass="43955">MQGAPVPTAAAPTSGPPSSIAAKDVVVKLPEVQLHKVENGVESLLEWGPLALGLEGGEQTSAVVVQVGQTKWPVTSDTPTLKATALTYMFAMPQPNLFYSVILSPGTAPEDAALFEATLAECTSFQMAGGLTKQGREELVEEVAQAIMEETPNVGSLTPAVPAVSPAGAATSALPGAAPGVPGAAPTTSDRITQGALMAKDFIASAANYAGRGILKGGEMVQQRVQPRAQPVNISPESKARVKRAATVAHKGAGYANRVAVGVADVTVRIADSIVRKLAPRYEKPPGQQQNGKASNVQSAREIAAAAVLAATEVYESLEEASRVVLNSGGEATSKFVHHRYGPDAGEVAADTASATIDSGMAAFTMSRMGVKTVARKIAKRTAKGLAKATILGEQPPPRTTASGAGLAGSAVPLQSAQPLYQPPQPAYG</sequence>
<dbReference type="PANTHER" id="PTHR21068:SF43">
    <property type="entry name" value="SPARTIN"/>
    <property type="match status" value="1"/>
</dbReference>
<feature type="region of interest" description="Disordered" evidence="1">
    <location>
        <begin position="389"/>
        <end position="429"/>
    </location>
</feature>
<dbReference type="Pfam" id="PF06911">
    <property type="entry name" value="Senescence"/>
    <property type="match status" value="1"/>
</dbReference>
<evidence type="ECO:0000313" key="3">
    <source>
        <dbReference type="EMBL" id="KAK9815653.1"/>
    </source>
</evidence>
<evidence type="ECO:0000256" key="1">
    <source>
        <dbReference type="SAM" id="MobiDB-lite"/>
    </source>
</evidence>
<dbReference type="Proteomes" id="UP001489004">
    <property type="component" value="Unassembled WGS sequence"/>
</dbReference>
<comment type="caution">
    <text evidence="3">The sequence shown here is derived from an EMBL/GenBank/DDBJ whole genome shotgun (WGS) entry which is preliminary data.</text>
</comment>
<dbReference type="PANTHER" id="PTHR21068">
    <property type="entry name" value="SPARTIN"/>
    <property type="match status" value="1"/>
</dbReference>
<dbReference type="InterPro" id="IPR045036">
    <property type="entry name" value="Spartin-like"/>
</dbReference>
<evidence type="ECO:0000313" key="4">
    <source>
        <dbReference type="Proteomes" id="UP001489004"/>
    </source>
</evidence>
<reference evidence="3 4" key="1">
    <citation type="journal article" date="2024" name="Nat. Commun.">
        <title>Phylogenomics reveals the evolutionary origins of lichenization in chlorophyte algae.</title>
        <authorList>
            <person name="Puginier C."/>
            <person name="Libourel C."/>
            <person name="Otte J."/>
            <person name="Skaloud P."/>
            <person name="Haon M."/>
            <person name="Grisel S."/>
            <person name="Petersen M."/>
            <person name="Berrin J.G."/>
            <person name="Delaux P.M."/>
            <person name="Dal Grande F."/>
            <person name="Keller J."/>
        </authorList>
    </citation>
    <scope>NUCLEOTIDE SEQUENCE [LARGE SCALE GENOMIC DNA]</scope>
    <source>
        <strain evidence="3 4">SAG 2043</strain>
    </source>
</reference>
<name>A0AAW1Q474_9CHLO</name>
<feature type="compositionally biased region" description="Low complexity" evidence="1">
    <location>
        <begin position="402"/>
        <end position="420"/>
    </location>
</feature>
<evidence type="ECO:0000259" key="2">
    <source>
        <dbReference type="Pfam" id="PF06911"/>
    </source>
</evidence>
<proteinExistence type="predicted"/>
<organism evidence="3 4">
    <name type="scientific">[Myrmecia] bisecta</name>
    <dbReference type="NCBI Taxonomy" id="41462"/>
    <lineage>
        <taxon>Eukaryota</taxon>
        <taxon>Viridiplantae</taxon>
        <taxon>Chlorophyta</taxon>
        <taxon>core chlorophytes</taxon>
        <taxon>Trebouxiophyceae</taxon>
        <taxon>Trebouxiales</taxon>
        <taxon>Trebouxiaceae</taxon>
        <taxon>Myrmecia</taxon>
    </lineage>
</organism>